<dbReference type="EMBL" id="FQZG01000028">
    <property type="protein sequence ID" value="SHJ13175.1"/>
    <property type="molecule type" value="Genomic_DNA"/>
</dbReference>
<reference evidence="1 2" key="1">
    <citation type="submission" date="2016-11" db="EMBL/GenBank/DDBJ databases">
        <authorList>
            <person name="Jaros S."/>
            <person name="Januszkiewicz K."/>
            <person name="Wedrychowicz H."/>
        </authorList>
    </citation>
    <scope>NUCLEOTIDE SEQUENCE [LARGE SCALE GENOMIC DNA]</scope>
    <source>
        <strain evidence="1 2">DSM 12906</strain>
    </source>
</reference>
<organism evidence="1 2">
    <name type="scientific">Tessaracoccus bendigoensis DSM 12906</name>
    <dbReference type="NCBI Taxonomy" id="1123357"/>
    <lineage>
        <taxon>Bacteria</taxon>
        <taxon>Bacillati</taxon>
        <taxon>Actinomycetota</taxon>
        <taxon>Actinomycetes</taxon>
        <taxon>Propionibacteriales</taxon>
        <taxon>Propionibacteriaceae</taxon>
        <taxon>Tessaracoccus</taxon>
    </lineage>
</organism>
<evidence type="ECO:0000313" key="2">
    <source>
        <dbReference type="Proteomes" id="UP000184512"/>
    </source>
</evidence>
<dbReference type="STRING" id="1123357.SAMN02745244_01786"/>
<gene>
    <name evidence="1" type="ORF">SAMN02745244_01786</name>
</gene>
<name>A0A1M6GT82_9ACTN</name>
<protein>
    <submittedName>
        <fullName evidence="1">Uncharacterized protein</fullName>
    </submittedName>
</protein>
<accession>A0A1M6GT82</accession>
<dbReference type="Proteomes" id="UP000184512">
    <property type="component" value="Unassembled WGS sequence"/>
</dbReference>
<proteinExistence type="predicted"/>
<sequence length="182" mass="18615">MMAPARLPTVTAPDARCVLIARFGTVDGASQAVEVLGGAFPGRVGSSAILRIQLGLSAFVVLKDRPEGRGALVGGLMGIVATSMDLFAGDGIRALAGLLVERGVPEEPLSLLGEGLAANQSAVVIDLGAETATAARRRLRVLGACEVMEQEIGPDLAHLFCKEPPPEPASGRGGRLGRVVVA</sequence>
<keyword evidence="2" id="KW-1185">Reference proteome</keyword>
<dbReference type="AlphaFoldDB" id="A0A1M6GT82"/>
<dbReference type="RefSeq" id="WP_073187278.1">
    <property type="nucleotide sequence ID" value="NZ_FQZG01000028.1"/>
</dbReference>
<evidence type="ECO:0000313" key="1">
    <source>
        <dbReference type="EMBL" id="SHJ13175.1"/>
    </source>
</evidence>